<dbReference type="Pfam" id="PF14579">
    <property type="entry name" value="HHH_6"/>
    <property type="match status" value="1"/>
</dbReference>
<protein>
    <recommendedName>
        <fullName evidence="1">DNA-directed DNA polymerase</fullName>
        <ecNumber evidence="1">2.7.7.7</ecNumber>
    </recommendedName>
</protein>
<evidence type="ECO:0000259" key="8">
    <source>
        <dbReference type="SMART" id="SM00481"/>
    </source>
</evidence>
<dbReference type="AlphaFoldDB" id="A0A4S2BT46"/>
<dbReference type="GO" id="GO:0008408">
    <property type="term" value="F:3'-5' exonuclease activity"/>
    <property type="evidence" value="ECO:0007669"/>
    <property type="project" value="InterPro"/>
</dbReference>
<dbReference type="GO" id="GO:0003887">
    <property type="term" value="F:DNA-directed DNA polymerase activity"/>
    <property type="evidence" value="ECO:0007669"/>
    <property type="project" value="UniProtKB-KW"/>
</dbReference>
<keyword evidence="4" id="KW-0235">DNA replication</keyword>
<gene>
    <name evidence="9" type="ORF">E5351_00920</name>
</gene>
<evidence type="ECO:0000256" key="2">
    <source>
        <dbReference type="ARBA" id="ARBA00022679"/>
    </source>
</evidence>
<dbReference type="CDD" id="cd07431">
    <property type="entry name" value="PHP_PolIIIA"/>
    <property type="match status" value="1"/>
</dbReference>
<dbReference type="GO" id="GO:0006260">
    <property type="term" value="P:DNA replication"/>
    <property type="evidence" value="ECO:0007669"/>
    <property type="project" value="UniProtKB-KW"/>
</dbReference>
<dbReference type="InterPro" id="IPR029460">
    <property type="entry name" value="DNAPol_HHH"/>
</dbReference>
<sequence length="1038" mass="117395">MKMATLQNLSAYTLLESPTRILDLLKTAKNKGYEAVGLTDINVTYGLVNFYELAQKVGIKPLLGMQIRINGLIDSAEKYDLIVIAKSDQGYRNLLRLSSAINLLTDNGDNDRILALSELKKYLEELVIITPANLRSELVMLFQRQEKLGSDYVRAIKKIIPQSSSLYLGVYANESARNYINYVKSLSTQFELPLVAVEDDQYLEPQQQFLRKTLTTIKNGEKLQDVVALAKQKGSHYMLSSAEMKEKYQNFGLEEAIENTWKITQECDAKVVFKKPVLPKYQQNKFPTSKEYLFNLAKRGLISRFKNGQVPVDYQKRLNYELAVIDKMGFDDYFLIVWDVMNYCHQEKITTGPGRGSACGSLVSYALKITEVDPLEYNLLFERFLNPARHEMPDIDLDIPDNRRDDVIKYMYHKYGVDHAAQILTFGTLAAKQALRDTGRIFGFSDVEINKWANAVPSSKGKITLNEAYENSRELRLLVNSTKENRLLFQTARAIEGLPRHYSVHAAGLVISDKSIAEISALQAGPLDIEVTQQTKKYVESLGLLKIDFLGLRNLTILGDTLNLINQQGTNLNPHKIPLNDAKTLQLFDEGKTDAIFQFESNGIKRVLRSLHPDNFEDLVAVNALYRPGPMNNIDTFIARKKGQERIQYPDSSLEKILAPTYGVLVYQEQVMQTAQVLAGFSLGEADILRRAMSKKEPDVIARQRDKFIQGTVKNGHPRLVGERVYKYIEQFANYGFNRSHAVAYTKIAFWLAYLKVHFPLEFYTAILNSSGAGKAQSYIMQAQEAGIKFSTPDINQSQKDYTIKEGKILVGLRAIKGLRIDFVNQIVNLKRPFTSFSDFLRKIDLKFLKVELIQILIKAGCFDNLHSNRNELLENCADFVDIIKLTGKNVSLSEGLGGVPIKKAPAPSNTEKAAMEEEVLGFSTTTTPLVAVQKYAQKFNAHALNSFNANESGIGVGKLIRIKKIKTKKGEEMAFATFADTTGNAEFTIFPEVYKKVESYLKEGQIYILGVKVQNDRFDPNKKQYLLTNLRKVQFKE</sequence>
<dbReference type="InterPro" id="IPR004805">
    <property type="entry name" value="DnaE2/DnaE/PolC"/>
</dbReference>
<dbReference type="InterPro" id="IPR041931">
    <property type="entry name" value="DNA_pol3_alpha_thumb_dom"/>
</dbReference>
<evidence type="ECO:0000313" key="10">
    <source>
        <dbReference type="Proteomes" id="UP000309117"/>
    </source>
</evidence>
<dbReference type="EMBL" id="SRYV01000001">
    <property type="protein sequence ID" value="TGY17702.1"/>
    <property type="molecule type" value="Genomic_DNA"/>
</dbReference>
<evidence type="ECO:0000256" key="6">
    <source>
        <dbReference type="ARBA" id="ARBA00026073"/>
    </source>
</evidence>
<evidence type="ECO:0000313" key="9">
    <source>
        <dbReference type="EMBL" id="TGY17702.1"/>
    </source>
</evidence>
<dbReference type="Pfam" id="PF07733">
    <property type="entry name" value="DNA_pol3_alpha"/>
    <property type="match status" value="1"/>
</dbReference>
<evidence type="ECO:0000256" key="4">
    <source>
        <dbReference type="ARBA" id="ARBA00022705"/>
    </source>
</evidence>
<dbReference type="NCBIfam" id="TIGR00594">
    <property type="entry name" value="polc"/>
    <property type="match status" value="1"/>
</dbReference>
<keyword evidence="2" id="KW-0808">Transferase</keyword>
<dbReference type="Pfam" id="PF17657">
    <property type="entry name" value="DNA_pol3_finger"/>
    <property type="match status" value="1"/>
</dbReference>
<dbReference type="Proteomes" id="UP000309117">
    <property type="component" value="Unassembled WGS sequence"/>
</dbReference>
<dbReference type="InterPro" id="IPR004013">
    <property type="entry name" value="PHP_dom"/>
</dbReference>
<name>A0A4S2BT46_9LACO</name>
<dbReference type="Gene3D" id="3.20.20.140">
    <property type="entry name" value="Metal-dependent hydrolases"/>
    <property type="match status" value="1"/>
</dbReference>
<dbReference type="InterPro" id="IPR016195">
    <property type="entry name" value="Pol/histidinol_Pase-like"/>
</dbReference>
<dbReference type="InterPro" id="IPR011708">
    <property type="entry name" value="DNA_pol3_alpha_NTPase_dom"/>
</dbReference>
<dbReference type="SMART" id="SM00481">
    <property type="entry name" value="POLIIIAc"/>
    <property type="match status" value="1"/>
</dbReference>
<comment type="catalytic activity">
    <reaction evidence="7">
        <text>DNA(n) + a 2'-deoxyribonucleoside 5'-triphosphate = DNA(n+1) + diphosphate</text>
        <dbReference type="Rhea" id="RHEA:22508"/>
        <dbReference type="Rhea" id="RHEA-COMP:17339"/>
        <dbReference type="Rhea" id="RHEA-COMP:17340"/>
        <dbReference type="ChEBI" id="CHEBI:33019"/>
        <dbReference type="ChEBI" id="CHEBI:61560"/>
        <dbReference type="ChEBI" id="CHEBI:173112"/>
        <dbReference type="EC" id="2.7.7.7"/>
    </reaction>
</comment>
<proteinExistence type="predicted"/>
<dbReference type="SUPFAM" id="SSF89550">
    <property type="entry name" value="PHP domain-like"/>
    <property type="match status" value="1"/>
</dbReference>
<dbReference type="CDD" id="cd04485">
    <property type="entry name" value="DnaE_OBF"/>
    <property type="match status" value="1"/>
</dbReference>
<comment type="caution">
    <text evidence="9">The sequence shown here is derived from an EMBL/GenBank/DDBJ whole genome shotgun (WGS) entry which is preliminary data.</text>
</comment>
<dbReference type="PANTHER" id="PTHR32294:SF0">
    <property type="entry name" value="DNA POLYMERASE III SUBUNIT ALPHA"/>
    <property type="match status" value="1"/>
</dbReference>
<evidence type="ECO:0000256" key="7">
    <source>
        <dbReference type="ARBA" id="ARBA00049244"/>
    </source>
</evidence>
<evidence type="ECO:0000256" key="3">
    <source>
        <dbReference type="ARBA" id="ARBA00022695"/>
    </source>
</evidence>
<keyword evidence="3" id="KW-0548">Nucleotidyltransferase</keyword>
<dbReference type="InterPro" id="IPR040982">
    <property type="entry name" value="DNA_pol3_finger"/>
</dbReference>
<dbReference type="EC" id="2.7.7.7" evidence="1"/>
<accession>A0A4S2BT46</accession>
<organism evidence="9 10">
    <name type="scientific">Lactobacillus intestinalis</name>
    <dbReference type="NCBI Taxonomy" id="151781"/>
    <lineage>
        <taxon>Bacteria</taxon>
        <taxon>Bacillati</taxon>
        <taxon>Bacillota</taxon>
        <taxon>Bacilli</taxon>
        <taxon>Lactobacillales</taxon>
        <taxon>Lactobacillaceae</taxon>
        <taxon>Lactobacillus</taxon>
    </lineage>
</organism>
<comment type="subunit">
    <text evidence="6">DNA polymerase III contains a core (composed of alpha, epsilon and theta chains) that associates with a tau subunit. This core dimerizes to form the POLIII' complex. PolIII' associates with the gamma complex (composed of gamma, delta, delta', psi and chi chains) and with the beta chain to form the complete DNA polymerase III complex.</text>
</comment>
<dbReference type="Gene3D" id="1.10.150.870">
    <property type="match status" value="1"/>
</dbReference>
<dbReference type="RefSeq" id="WP_135960173.1">
    <property type="nucleotide sequence ID" value="NZ_CAQPHE010000001.1"/>
</dbReference>
<dbReference type="InterPro" id="IPR003141">
    <property type="entry name" value="Pol/His_phosphatase_N"/>
</dbReference>
<evidence type="ECO:0000256" key="5">
    <source>
        <dbReference type="ARBA" id="ARBA00022932"/>
    </source>
</evidence>
<reference evidence="9 10" key="1">
    <citation type="submission" date="2019-04" db="EMBL/GenBank/DDBJ databases">
        <title>Microbes associate with the intestines of laboratory mice.</title>
        <authorList>
            <person name="Navarre W."/>
            <person name="Wong E."/>
            <person name="Huang K."/>
            <person name="Tropini C."/>
            <person name="Ng K."/>
            <person name="Yu B."/>
        </authorList>
    </citation>
    <scope>NUCLEOTIDE SEQUENCE [LARGE SCALE GENOMIC DNA]</scope>
    <source>
        <strain evidence="9 10">NM61_E11</strain>
    </source>
</reference>
<dbReference type="PANTHER" id="PTHR32294">
    <property type="entry name" value="DNA POLYMERASE III SUBUNIT ALPHA"/>
    <property type="match status" value="1"/>
</dbReference>
<dbReference type="Pfam" id="PF02811">
    <property type="entry name" value="PHP"/>
    <property type="match status" value="1"/>
</dbReference>
<evidence type="ECO:0000256" key="1">
    <source>
        <dbReference type="ARBA" id="ARBA00012417"/>
    </source>
</evidence>
<feature type="domain" description="Polymerase/histidinol phosphatase N-terminal" evidence="8">
    <location>
        <begin position="4"/>
        <end position="71"/>
    </location>
</feature>
<dbReference type="Gene3D" id="1.10.10.1600">
    <property type="entry name" value="Bacterial DNA polymerase III alpha subunit, thumb domain"/>
    <property type="match status" value="1"/>
</dbReference>
<keyword evidence="5" id="KW-0239">DNA-directed DNA polymerase</keyword>